<dbReference type="Pfam" id="PF01370">
    <property type="entry name" value="Epimerase"/>
    <property type="match status" value="1"/>
</dbReference>
<evidence type="ECO:0000256" key="10">
    <source>
        <dbReference type="RuleBase" id="RU366046"/>
    </source>
</evidence>
<dbReference type="CDD" id="cd05247">
    <property type="entry name" value="UDP_G4E_1_SDR_e"/>
    <property type="match status" value="1"/>
</dbReference>
<evidence type="ECO:0000256" key="6">
    <source>
        <dbReference type="ARBA" id="ARBA00018569"/>
    </source>
</evidence>
<comment type="pathway">
    <text evidence="3 10">Carbohydrate metabolism; galactose metabolism.</text>
</comment>
<dbReference type="InterPro" id="IPR001509">
    <property type="entry name" value="Epimerase_deHydtase"/>
</dbReference>
<sequence>MKNILVTGGAGYIGSHICLRLLEHGYCPVVLDNLTNGHRDSVPIEASFVRGDIRDRATLDHIFIDYKPIAVIHLAGLIEAGLSMRTPEDFYNVNVTGSQVLFASMRANECCSIVFSSTAAVYGNCSQQLIDEEQQIRPTNPYGRSKAIVETILQDYSEIYGFKALALRYFNAAGADPNARAGERHTPETHLIPLAFQAAAGITSGMQVFGTDYNTLDGTCIRDYIHVDDLAKAHIDALNFVTNQHQPNFDYINIGTESGASVLQVLELCQQITGKSFEINYQKRRDGDPERLVASAQKAKRLLNWTARFRNLEEIISHAWSFFESQSK</sequence>
<dbReference type="GO" id="GO:0003978">
    <property type="term" value="F:UDP-glucose 4-epimerase activity"/>
    <property type="evidence" value="ECO:0007669"/>
    <property type="project" value="UniProtKB-UniRule"/>
</dbReference>
<dbReference type="AlphaFoldDB" id="A0A2N3LB70"/>
<comment type="cofactor">
    <cofactor evidence="2 10">
        <name>NAD(+)</name>
        <dbReference type="ChEBI" id="CHEBI:57540"/>
    </cofactor>
</comment>
<evidence type="ECO:0000256" key="5">
    <source>
        <dbReference type="ARBA" id="ARBA00013189"/>
    </source>
</evidence>
<dbReference type="Gene3D" id="3.40.50.720">
    <property type="entry name" value="NAD(P)-binding Rossmann-like Domain"/>
    <property type="match status" value="1"/>
</dbReference>
<evidence type="ECO:0000256" key="8">
    <source>
        <dbReference type="ARBA" id="ARBA00023235"/>
    </source>
</evidence>
<keyword evidence="7 10" id="KW-0520">NAD</keyword>
<evidence type="ECO:0000313" key="13">
    <source>
        <dbReference type="Proteomes" id="UP000233332"/>
    </source>
</evidence>
<dbReference type="NCBIfam" id="TIGR01179">
    <property type="entry name" value="galE"/>
    <property type="match status" value="1"/>
</dbReference>
<dbReference type="PANTHER" id="PTHR43725:SF53">
    <property type="entry name" value="UDP-ARABINOSE 4-EPIMERASE 1"/>
    <property type="match status" value="1"/>
</dbReference>
<evidence type="ECO:0000256" key="1">
    <source>
        <dbReference type="ARBA" id="ARBA00000083"/>
    </source>
</evidence>
<comment type="catalytic activity">
    <reaction evidence="1 10">
        <text>UDP-alpha-D-glucose = UDP-alpha-D-galactose</text>
        <dbReference type="Rhea" id="RHEA:22168"/>
        <dbReference type="ChEBI" id="CHEBI:58885"/>
        <dbReference type="ChEBI" id="CHEBI:66914"/>
        <dbReference type="EC" id="5.1.3.2"/>
    </reaction>
</comment>
<keyword evidence="9 10" id="KW-0119">Carbohydrate metabolism</keyword>
<dbReference type="InterPro" id="IPR036291">
    <property type="entry name" value="NAD(P)-bd_dom_sf"/>
</dbReference>
<dbReference type="Proteomes" id="UP000233332">
    <property type="component" value="Unassembled WGS sequence"/>
</dbReference>
<dbReference type="EC" id="5.1.3.2" evidence="5 10"/>
<evidence type="ECO:0000313" key="12">
    <source>
        <dbReference type="EMBL" id="PKR60103.1"/>
    </source>
</evidence>
<evidence type="ECO:0000256" key="9">
    <source>
        <dbReference type="ARBA" id="ARBA00023277"/>
    </source>
</evidence>
<accession>A0A2N3LB70</accession>
<proteinExistence type="inferred from homology"/>
<comment type="similarity">
    <text evidence="4 10">Belongs to the NAD(P)-dependent epimerase/dehydratase family.</text>
</comment>
<dbReference type="RefSeq" id="WP_101299347.1">
    <property type="nucleotide sequence ID" value="NZ_NXGX01000001.1"/>
</dbReference>
<organism evidence="12 13">
    <name type="scientific">Thalassospira lohafexi</name>
    <dbReference type="NCBI Taxonomy" id="744227"/>
    <lineage>
        <taxon>Bacteria</taxon>
        <taxon>Pseudomonadati</taxon>
        <taxon>Pseudomonadota</taxon>
        <taxon>Alphaproteobacteria</taxon>
        <taxon>Rhodospirillales</taxon>
        <taxon>Thalassospiraceae</taxon>
        <taxon>Thalassospira</taxon>
    </lineage>
</organism>
<dbReference type="PANTHER" id="PTHR43725">
    <property type="entry name" value="UDP-GLUCOSE 4-EPIMERASE"/>
    <property type="match status" value="1"/>
</dbReference>
<evidence type="ECO:0000256" key="4">
    <source>
        <dbReference type="ARBA" id="ARBA00007637"/>
    </source>
</evidence>
<dbReference type="SUPFAM" id="SSF51735">
    <property type="entry name" value="NAD(P)-binding Rossmann-fold domains"/>
    <property type="match status" value="1"/>
</dbReference>
<name>A0A2N3LB70_9PROT</name>
<evidence type="ECO:0000256" key="7">
    <source>
        <dbReference type="ARBA" id="ARBA00023027"/>
    </source>
</evidence>
<protein>
    <recommendedName>
        <fullName evidence="6 10">UDP-glucose 4-epimerase</fullName>
        <ecNumber evidence="5 10">5.1.3.2</ecNumber>
    </recommendedName>
</protein>
<dbReference type="InterPro" id="IPR005886">
    <property type="entry name" value="UDP_G4E"/>
</dbReference>
<evidence type="ECO:0000259" key="11">
    <source>
        <dbReference type="Pfam" id="PF01370"/>
    </source>
</evidence>
<dbReference type="Gene3D" id="3.90.25.10">
    <property type="entry name" value="UDP-galactose 4-epimerase, domain 1"/>
    <property type="match status" value="1"/>
</dbReference>
<reference evidence="12 13" key="1">
    <citation type="submission" date="2017-09" db="EMBL/GenBank/DDBJ databases">
        <title>Biodiversity and function of Thalassospira species in the particle-attached aromatic-hydrocarbon-degrading consortia from the surface seawater of the China South Sea.</title>
        <authorList>
            <person name="Dong C."/>
            <person name="Lai Q."/>
            <person name="Shao Z."/>
        </authorList>
    </citation>
    <scope>NUCLEOTIDE SEQUENCE [LARGE SCALE GENOMIC DNA]</scope>
    <source>
        <strain evidence="12 13">139Z-12</strain>
    </source>
</reference>
<keyword evidence="13" id="KW-1185">Reference proteome</keyword>
<dbReference type="EMBL" id="NXGX01000001">
    <property type="protein sequence ID" value="PKR60103.1"/>
    <property type="molecule type" value="Genomic_DNA"/>
</dbReference>
<dbReference type="UniPathway" id="UPA00214"/>
<keyword evidence="8 10" id="KW-0413">Isomerase</keyword>
<gene>
    <name evidence="12" type="primary">galE</name>
    <name evidence="12" type="ORF">COO92_01650</name>
</gene>
<dbReference type="GO" id="GO:0006012">
    <property type="term" value="P:galactose metabolic process"/>
    <property type="evidence" value="ECO:0007669"/>
    <property type="project" value="UniProtKB-UniPathway"/>
</dbReference>
<comment type="subunit">
    <text evidence="10">Homodimer.</text>
</comment>
<evidence type="ECO:0000256" key="3">
    <source>
        <dbReference type="ARBA" id="ARBA00004947"/>
    </source>
</evidence>
<comment type="caution">
    <text evidence="12">The sequence shown here is derived from an EMBL/GenBank/DDBJ whole genome shotgun (WGS) entry which is preliminary data.</text>
</comment>
<feature type="domain" description="NAD-dependent epimerase/dehydratase" evidence="11">
    <location>
        <begin position="4"/>
        <end position="255"/>
    </location>
</feature>
<evidence type="ECO:0000256" key="2">
    <source>
        <dbReference type="ARBA" id="ARBA00001911"/>
    </source>
</evidence>